<keyword evidence="2" id="KW-1185">Reference proteome</keyword>
<protein>
    <submittedName>
        <fullName evidence="1">Uncharacterized protein</fullName>
    </submittedName>
</protein>
<dbReference type="OrthoDB" id="8778534at2"/>
<comment type="caution">
    <text evidence="1">The sequence shown here is derived from an EMBL/GenBank/DDBJ whole genome shotgun (WGS) entry which is preliminary data.</text>
</comment>
<reference evidence="1 2" key="1">
    <citation type="submission" date="2019-11" db="EMBL/GenBank/DDBJ databases">
        <title>Type strains purchased from KCTC, JCM and DSMZ.</title>
        <authorList>
            <person name="Lu H."/>
        </authorList>
    </citation>
    <scope>NUCLEOTIDE SEQUENCE [LARGE SCALE GENOMIC DNA]</scope>
    <source>
        <strain evidence="1 2">JCM 31587</strain>
    </source>
</reference>
<gene>
    <name evidence="1" type="ORF">GM658_07060</name>
</gene>
<dbReference type="AlphaFoldDB" id="A0A6L6QD90"/>
<accession>A0A6L6QD90</accession>
<dbReference type="EMBL" id="WNKX01000004">
    <property type="protein sequence ID" value="MTW10362.1"/>
    <property type="molecule type" value="Genomic_DNA"/>
</dbReference>
<name>A0A6L6QD90_9BURK</name>
<sequence>MTGSYRHLPLAEVQPGMVLSDELLDKQGQVLLPAGAVLTEKMLERMPGHGIESLAVVDDSPPDPVQTAAEREAALARIAVLFRRQDPDNAEDWATQALRNLVTEFRVGKENA</sequence>
<evidence type="ECO:0000313" key="1">
    <source>
        <dbReference type="EMBL" id="MTW10362.1"/>
    </source>
</evidence>
<dbReference type="Proteomes" id="UP000472320">
    <property type="component" value="Unassembled WGS sequence"/>
</dbReference>
<dbReference type="RefSeq" id="WP_155453305.1">
    <property type="nucleotide sequence ID" value="NZ_WNKX01000004.1"/>
</dbReference>
<organism evidence="1 2">
    <name type="scientific">Massilia eburnea</name>
    <dbReference type="NCBI Taxonomy" id="1776165"/>
    <lineage>
        <taxon>Bacteria</taxon>
        <taxon>Pseudomonadati</taxon>
        <taxon>Pseudomonadota</taxon>
        <taxon>Betaproteobacteria</taxon>
        <taxon>Burkholderiales</taxon>
        <taxon>Oxalobacteraceae</taxon>
        <taxon>Telluria group</taxon>
        <taxon>Massilia</taxon>
    </lineage>
</organism>
<evidence type="ECO:0000313" key="2">
    <source>
        <dbReference type="Proteomes" id="UP000472320"/>
    </source>
</evidence>
<proteinExistence type="predicted"/>